<feature type="domain" description="RRM" evidence="3">
    <location>
        <begin position="63"/>
        <end position="142"/>
    </location>
</feature>
<dbReference type="SUPFAM" id="SSF54928">
    <property type="entry name" value="RNA-binding domain, RBD"/>
    <property type="match status" value="2"/>
</dbReference>
<dbReference type="GO" id="GO:0003723">
    <property type="term" value="F:RNA binding"/>
    <property type="evidence" value="ECO:0007669"/>
    <property type="project" value="UniProtKB-UniRule"/>
</dbReference>
<dbReference type="PANTHER" id="PTHR10352">
    <property type="entry name" value="EUKARYOTIC TRANSLATION INITIATION FACTOR 3 SUBUNIT G"/>
    <property type="match status" value="1"/>
</dbReference>
<accession>A0A0C3RW37</accession>
<dbReference type="PROSITE" id="PS50102">
    <property type="entry name" value="RRM"/>
    <property type="match status" value="3"/>
</dbReference>
<feature type="domain" description="RRM" evidence="3">
    <location>
        <begin position="151"/>
        <end position="225"/>
    </location>
</feature>
<dbReference type="STRING" id="745531.A0A0C3RW37"/>
<evidence type="ECO:0000256" key="2">
    <source>
        <dbReference type="PROSITE-ProRule" id="PRU00176"/>
    </source>
</evidence>
<dbReference type="OrthoDB" id="6159137at2759"/>
<dbReference type="EMBL" id="KN840536">
    <property type="protein sequence ID" value="KIP05691.1"/>
    <property type="molecule type" value="Genomic_DNA"/>
</dbReference>
<sequence length="387" mass="43653">MSKLTVYSRFCTNILTSSRRALEITPQGPKQPFVLRRLAHRGRDALRNKSLEPQVAGPPRRRTTLRLRGIPPELTTTKITEVFSRFGNVKDCVITGDPDGKPTGHAFVEYYLPDHAEDALRASKLKDITIHGQPIDVAFFKRSLTTVKPSRTLHVSEIPLDISLSQVKSFFECHGPITNVRFGRYPGSAYIDFESTKVAQGAMQQYQATPFTMSDRVLTVYYAQPSFTVARPEENDRAAATVPRLTSERRLNTPTSSVFVTKFAKPMLESDIREAFKSFGEVQSVTLNYYEDRPSRTIAFVRFANIAEAAMAIEAWQSGALQHLGQNLRMDYELDPTRRGNRPYHTLRLSGFSGGLPILESIAEEFKESVWRVSERTSLAKVFPVSR</sequence>
<evidence type="ECO:0000313" key="5">
    <source>
        <dbReference type="Proteomes" id="UP000053257"/>
    </source>
</evidence>
<dbReference type="HOGENOM" id="CLU_713923_0_0_1"/>
<evidence type="ECO:0000313" key="4">
    <source>
        <dbReference type="EMBL" id="KIP05691.1"/>
    </source>
</evidence>
<evidence type="ECO:0000256" key="1">
    <source>
        <dbReference type="ARBA" id="ARBA00022884"/>
    </source>
</evidence>
<evidence type="ECO:0000259" key="3">
    <source>
        <dbReference type="PROSITE" id="PS50102"/>
    </source>
</evidence>
<dbReference type="AlphaFoldDB" id="A0A0C3RW37"/>
<keyword evidence="5" id="KW-1185">Reference proteome</keyword>
<feature type="domain" description="RRM" evidence="3">
    <location>
        <begin position="256"/>
        <end position="335"/>
    </location>
</feature>
<keyword evidence="1 2" id="KW-0694">RNA-binding</keyword>
<name>A0A0C3RW37_PHLG1</name>
<dbReference type="Pfam" id="PF00076">
    <property type="entry name" value="RRM_1"/>
    <property type="match status" value="3"/>
</dbReference>
<gene>
    <name evidence="4" type="ORF">PHLGIDRAFT_487674</name>
</gene>
<dbReference type="InterPro" id="IPR012677">
    <property type="entry name" value="Nucleotide-bd_a/b_plait_sf"/>
</dbReference>
<organism evidence="4 5">
    <name type="scientific">Phlebiopsis gigantea (strain 11061_1 CR5-6)</name>
    <name type="common">White-rot fungus</name>
    <name type="synonym">Peniophora gigantea</name>
    <dbReference type="NCBI Taxonomy" id="745531"/>
    <lineage>
        <taxon>Eukaryota</taxon>
        <taxon>Fungi</taxon>
        <taxon>Dikarya</taxon>
        <taxon>Basidiomycota</taxon>
        <taxon>Agaricomycotina</taxon>
        <taxon>Agaricomycetes</taxon>
        <taxon>Polyporales</taxon>
        <taxon>Phanerochaetaceae</taxon>
        <taxon>Phlebiopsis</taxon>
    </lineage>
</organism>
<dbReference type="Gene3D" id="3.30.70.330">
    <property type="match status" value="3"/>
</dbReference>
<dbReference type="InterPro" id="IPR035979">
    <property type="entry name" value="RBD_domain_sf"/>
</dbReference>
<dbReference type="CDD" id="cd00590">
    <property type="entry name" value="RRM_SF"/>
    <property type="match status" value="3"/>
</dbReference>
<reference evidence="4 5" key="1">
    <citation type="journal article" date="2014" name="PLoS Genet.">
        <title>Analysis of the Phlebiopsis gigantea genome, transcriptome and secretome provides insight into its pioneer colonization strategies of wood.</title>
        <authorList>
            <person name="Hori C."/>
            <person name="Ishida T."/>
            <person name="Igarashi K."/>
            <person name="Samejima M."/>
            <person name="Suzuki H."/>
            <person name="Master E."/>
            <person name="Ferreira P."/>
            <person name="Ruiz-Duenas F.J."/>
            <person name="Held B."/>
            <person name="Canessa P."/>
            <person name="Larrondo L.F."/>
            <person name="Schmoll M."/>
            <person name="Druzhinina I.S."/>
            <person name="Kubicek C.P."/>
            <person name="Gaskell J.A."/>
            <person name="Kersten P."/>
            <person name="St John F."/>
            <person name="Glasner J."/>
            <person name="Sabat G."/>
            <person name="Splinter BonDurant S."/>
            <person name="Syed K."/>
            <person name="Yadav J."/>
            <person name="Mgbeahuruike A.C."/>
            <person name="Kovalchuk A."/>
            <person name="Asiegbu F.O."/>
            <person name="Lackner G."/>
            <person name="Hoffmeister D."/>
            <person name="Rencoret J."/>
            <person name="Gutierrez A."/>
            <person name="Sun H."/>
            <person name="Lindquist E."/>
            <person name="Barry K."/>
            <person name="Riley R."/>
            <person name="Grigoriev I.V."/>
            <person name="Henrissat B."/>
            <person name="Kues U."/>
            <person name="Berka R.M."/>
            <person name="Martinez A.T."/>
            <person name="Covert S.F."/>
            <person name="Blanchette R.A."/>
            <person name="Cullen D."/>
        </authorList>
    </citation>
    <scope>NUCLEOTIDE SEQUENCE [LARGE SCALE GENOMIC DNA]</scope>
    <source>
        <strain evidence="4 5">11061_1 CR5-6</strain>
    </source>
</reference>
<protein>
    <recommendedName>
        <fullName evidence="3">RRM domain-containing protein</fullName>
    </recommendedName>
</protein>
<proteinExistence type="predicted"/>
<dbReference type="InterPro" id="IPR000504">
    <property type="entry name" value="RRM_dom"/>
</dbReference>
<dbReference type="SMART" id="SM00360">
    <property type="entry name" value="RRM"/>
    <property type="match status" value="3"/>
</dbReference>
<dbReference type="Proteomes" id="UP000053257">
    <property type="component" value="Unassembled WGS sequence"/>
</dbReference>